<feature type="chain" id="PRO_5034652119" description="Peptidase M43 pregnancy-associated plasma-A domain-containing protein" evidence="9">
    <location>
        <begin position="21"/>
        <end position="294"/>
    </location>
</feature>
<sequence>MVTLIRFLAAAIAFSAGSVALTLPRNNATLSQRNLDGVFCGIDLLAPGLPVADEALLASHTQALGDRQIQVIWHAIHKDNTVQGGYLPKEQIDKTIAVLNQHYRGTGFSFVLAGGGYVPNPGWFENADSDGNENGENDVAKQMKRALHKGTAQHLNIYSTGLKHSGLFGYATFPWWYVRDPQLDGVVFKWSTVSGGIEPGFGTGKILVHEVGHWLGLLHTFQGGCNEAMGDYVTDTPAEASPARGCPTVRDTCPGAGSDPIHNHMDYTDDGCRNEFTSGQVYRMKAVDSQYRLR</sequence>
<evidence type="ECO:0000256" key="9">
    <source>
        <dbReference type="SAM" id="SignalP"/>
    </source>
</evidence>
<feature type="domain" description="Peptidase M43 pregnancy-associated plasma-A" evidence="10">
    <location>
        <begin position="203"/>
        <end position="287"/>
    </location>
</feature>
<dbReference type="PANTHER" id="PTHR47466">
    <property type="match status" value="1"/>
</dbReference>
<dbReference type="Gene3D" id="3.40.390.10">
    <property type="entry name" value="Collagenase (Catalytic Domain)"/>
    <property type="match status" value="1"/>
</dbReference>
<keyword evidence="8" id="KW-1015">Disulfide bond</keyword>
<dbReference type="InterPro" id="IPR024079">
    <property type="entry name" value="MetalloPept_cat_dom_sf"/>
</dbReference>
<keyword evidence="5" id="KW-0378">Hydrolase</keyword>
<keyword evidence="3" id="KW-0479">Metal-binding</keyword>
<dbReference type="Pfam" id="PF05572">
    <property type="entry name" value="Peptidase_M43"/>
    <property type="match status" value="1"/>
</dbReference>
<dbReference type="CDD" id="cd04275">
    <property type="entry name" value="ZnMc_pappalysin_like"/>
    <property type="match status" value="1"/>
</dbReference>
<evidence type="ECO:0000313" key="12">
    <source>
        <dbReference type="Proteomes" id="UP000663853"/>
    </source>
</evidence>
<reference evidence="11" key="1">
    <citation type="submission" date="2021-01" db="EMBL/GenBank/DDBJ databases">
        <authorList>
            <person name="Kaushik A."/>
        </authorList>
    </citation>
    <scope>NUCLEOTIDE SEQUENCE</scope>
    <source>
        <strain evidence="11">AG6-10EEA</strain>
    </source>
</reference>
<gene>
    <name evidence="11" type="ORF">RDB_LOCUS23239</name>
</gene>
<name>A0A8H3AQD6_9AGAM</name>
<feature type="signal peptide" evidence="9">
    <location>
        <begin position="1"/>
        <end position="20"/>
    </location>
</feature>
<accession>A0A8H3AQD6</accession>
<evidence type="ECO:0000256" key="1">
    <source>
        <dbReference type="ARBA" id="ARBA00008721"/>
    </source>
</evidence>
<evidence type="ECO:0000256" key="2">
    <source>
        <dbReference type="ARBA" id="ARBA00022670"/>
    </source>
</evidence>
<dbReference type="GO" id="GO:0008237">
    <property type="term" value="F:metallopeptidase activity"/>
    <property type="evidence" value="ECO:0007669"/>
    <property type="project" value="UniProtKB-KW"/>
</dbReference>
<evidence type="ECO:0000256" key="3">
    <source>
        <dbReference type="ARBA" id="ARBA00022723"/>
    </source>
</evidence>
<keyword evidence="6" id="KW-0862">Zinc</keyword>
<evidence type="ECO:0000256" key="6">
    <source>
        <dbReference type="ARBA" id="ARBA00022833"/>
    </source>
</evidence>
<evidence type="ECO:0000256" key="4">
    <source>
        <dbReference type="ARBA" id="ARBA00022729"/>
    </source>
</evidence>
<evidence type="ECO:0000256" key="5">
    <source>
        <dbReference type="ARBA" id="ARBA00022801"/>
    </source>
</evidence>
<comment type="similarity">
    <text evidence="1">Belongs to the peptidase M43B family.</text>
</comment>
<comment type="caution">
    <text evidence="11">The sequence shown here is derived from an EMBL/GenBank/DDBJ whole genome shotgun (WGS) entry which is preliminary data.</text>
</comment>
<dbReference type="EMBL" id="CAJMXA010000435">
    <property type="protein sequence ID" value="CAE6430722.1"/>
    <property type="molecule type" value="Genomic_DNA"/>
</dbReference>
<dbReference type="GO" id="GO:0046872">
    <property type="term" value="F:metal ion binding"/>
    <property type="evidence" value="ECO:0007669"/>
    <property type="project" value="UniProtKB-KW"/>
</dbReference>
<proteinExistence type="inferred from homology"/>
<dbReference type="Proteomes" id="UP000663853">
    <property type="component" value="Unassembled WGS sequence"/>
</dbReference>
<dbReference type="AlphaFoldDB" id="A0A8H3AQD6"/>
<keyword evidence="2" id="KW-0645">Protease</keyword>
<dbReference type="GO" id="GO:0006508">
    <property type="term" value="P:proteolysis"/>
    <property type="evidence" value="ECO:0007669"/>
    <property type="project" value="UniProtKB-KW"/>
</dbReference>
<keyword evidence="7" id="KW-0482">Metalloprotease</keyword>
<dbReference type="SUPFAM" id="SSF55486">
    <property type="entry name" value="Metalloproteases ('zincins'), catalytic domain"/>
    <property type="match status" value="1"/>
</dbReference>
<evidence type="ECO:0000256" key="7">
    <source>
        <dbReference type="ARBA" id="ARBA00023049"/>
    </source>
</evidence>
<organism evidence="11 12">
    <name type="scientific">Rhizoctonia solani</name>
    <dbReference type="NCBI Taxonomy" id="456999"/>
    <lineage>
        <taxon>Eukaryota</taxon>
        <taxon>Fungi</taxon>
        <taxon>Dikarya</taxon>
        <taxon>Basidiomycota</taxon>
        <taxon>Agaricomycotina</taxon>
        <taxon>Agaricomycetes</taxon>
        <taxon>Cantharellales</taxon>
        <taxon>Ceratobasidiaceae</taxon>
        <taxon>Rhizoctonia</taxon>
    </lineage>
</organism>
<evidence type="ECO:0000256" key="8">
    <source>
        <dbReference type="ARBA" id="ARBA00023157"/>
    </source>
</evidence>
<keyword evidence="4 9" id="KW-0732">Signal</keyword>
<evidence type="ECO:0000259" key="10">
    <source>
        <dbReference type="Pfam" id="PF05572"/>
    </source>
</evidence>
<dbReference type="InterPro" id="IPR008754">
    <property type="entry name" value="Peptidase_M43"/>
</dbReference>
<protein>
    <recommendedName>
        <fullName evidence="10">Peptidase M43 pregnancy-associated plasma-A domain-containing protein</fullName>
    </recommendedName>
</protein>
<dbReference type="PANTHER" id="PTHR47466:SF1">
    <property type="entry name" value="METALLOPROTEASE MEP1 (AFU_ORTHOLOGUE AFUA_1G07730)-RELATED"/>
    <property type="match status" value="1"/>
</dbReference>
<evidence type="ECO:0000313" key="11">
    <source>
        <dbReference type="EMBL" id="CAE6430722.1"/>
    </source>
</evidence>